<name>A0A9N9J9C9_9GLOM</name>
<proteinExistence type="predicted"/>
<feature type="non-terminal residue" evidence="1">
    <location>
        <position position="1"/>
    </location>
</feature>
<gene>
    <name evidence="1" type="ORF">RFULGI_LOCUS15030</name>
</gene>
<evidence type="ECO:0000313" key="2">
    <source>
        <dbReference type="Proteomes" id="UP000789396"/>
    </source>
</evidence>
<dbReference type="OrthoDB" id="2447818at2759"/>
<feature type="non-terminal residue" evidence="1">
    <location>
        <position position="44"/>
    </location>
</feature>
<organism evidence="1 2">
    <name type="scientific">Racocetra fulgida</name>
    <dbReference type="NCBI Taxonomy" id="60492"/>
    <lineage>
        <taxon>Eukaryota</taxon>
        <taxon>Fungi</taxon>
        <taxon>Fungi incertae sedis</taxon>
        <taxon>Mucoromycota</taxon>
        <taxon>Glomeromycotina</taxon>
        <taxon>Glomeromycetes</taxon>
        <taxon>Diversisporales</taxon>
        <taxon>Gigasporaceae</taxon>
        <taxon>Racocetra</taxon>
    </lineage>
</organism>
<evidence type="ECO:0000313" key="1">
    <source>
        <dbReference type="EMBL" id="CAG8770636.1"/>
    </source>
</evidence>
<reference evidence="1" key="1">
    <citation type="submission" date="2021-06" db="EMBL/GenBank/DDBJ databases">
        <authorList>
            <person name="Kallberg Y."/>
            <person name="Tangrot J."/>
            <person name="Rosling A."/>
        </authorList>
    </citation>
    <scope>NUCLEOTIDE SEQUENCE</scope>
    <source>
        <strain evidence="1">IN212</strain>
    </source>
</reference>
<dbReference type="Proteomes" id="UP000789396">
    <property type="component" value="Unassembled WGS sequence"/>
</dbReference>
<comment type="caution">
    <text evidence="1">The sequence shown here is derived from an EMBL/GenBank/DDBJ whole genome shotgun (WGS) entry which is preliminary data.</text>
</comment>
<dbReference type="EMBL" id="CAJVPZ010046239">
    <property type="protein sequence ID" value="CAG8770636.1"/>
    <property type="molecule type" value="Genomic_DNA"/>
</dbReference>
<sequence>SSSTKQELKAKELPCIFLDLISNYGDQGLSACGMSQSGHWKKAN</sequence>
<protein>
    <submittedName>
        <fullName evidence="1">4407_t:CDS:1</fullName>
    </submittedName>
</protein>
<keyword evidence="2" id="KW-1185">Reference proteome</keyword>
<accession>A0A9N9J9C9</accession>
<dbReference type="AlphaFoldDB" id="A0A9N9J9C9"/>